<organism evidence="1 2">
    <name type="scientific">Chaetoceros tenuissimus</name>
    <dbReference type="NCBI Taxonomy" id="426638"/>
    <lineage>
        <taxon>Eukaryota</taxon>
        <taxon>Sar</taxon>
        <taxon>Stramenopiles</taxon>
        <taxon>Ochrophyta</taxon>
        <taxon>Bacillariophyta</taxon>
        <taxon>Coscinodiscophyceae</taxon>
        <taxon>Chaetocerotophycidae</taxon>
        <taxon>Chaetocerotales</taxon>
        <taxon>Chaetocerotaceae</taxon>
        <taxon>Chaetoceros</taxon>
    </lineage>
</organism>
<protein>
    <submittedName>
        <fullName evidence="1">Uncharacterized protein</fullName>
    </submittedName>
</protein>
<sequence length="226" mass="26312">MISNIFRPLQSKVLKNWKGVRSFAAVGADSTARQQVIEKWLDDIVIKQKLCPFAPPVRRPPKLRIKILNSNSHDEIVDQMHEEAHLLVGTTDPYTSLHSRPETTLVVLNEEICTSLTDFRDLVRLSWQVQEEVINKHSYTHSLQQVLFHPKATHQTYSEWIEEDAADYTIRSPFPIIHLLREEDVMKAVTSGYKDLENLPTRNKQRMRKDGLELCMRRLNECRKVS</sequence>
<evidence type="ECO:0000313" key="1">
    <source>
        <dbReference type="EMBL" id="GFH60368.1"/>
    </source>
</evidence>
<reference evidence="1 2" key="1">
    <citation type="journal article" date="2021" name="Sci. Rep.">
        <title>The genome of the diatom Chaetoceros tenuissimus carries an ancient integrated fragment of an extant virus.</title>
        <authorList>
            <person name="Hongo Y."/>
            <person name="Kimura K."/>
            <person name="Takaki Y."/>
            <person name="Yoshida Y."/>
            <person name="Baba S."/>
            <person name="Kobayashi G."/>
            <person name="Nagasaki K."/>
            <person name="Hano T."/>
            <person name="Tomaru Y."/>
        </authorList>
    </citation>
    <scope>NUCLEOTIDE SEQUENCE [LARGE SCALE GENOMIC DNA]</scope>
    <source>
        <strain evidence="1 2">NIES-3715</strain>
    </source>
</reference>
<proteinExistence type="predicted"/>
<evidence type="ECO:0000313" key="2">
    <source>
        <dbReference type="Proteomes" id="UP001054902"/>
    </source>
</evidence>
<keyword evidence="2" id="KW-1185">Reference proteome</keyword>
<dbReference type="AlphaFoldDB" id="A0AAD3D9N4"/>
<dbReference type="InterPro" id="IPR009858">
    <property type="entry name" value="DUF1415"/>
</dbReference>
<name>A0AAD3D9N4_9STRA</name>
<dbReference type="Pfam" id="PF07209">
    <property type="entry name" value="DUF1415"/>
    <property type="match status" value="1"/>
</dbReference>
<dbReference type="Proteomes" id="UP001054902">
    <property type="component" value="Unassembled WGS sequence"/>
</dbReference>
<accession>A0AAD3D9N4</accession>
<gene>
    <name evidence="1" type="ORF">CTEN210_16844</name>
</gene>
<dbReference type="EMBL" id="BLLK01000069">
    <property type="protein sequence ID" value="GFH60368.1"/>
    <property type="molecule type" value="Genomic_DNA"/>
</dbReference>
<comment type="caution">
    <text evidence="1">The sequence shown here is derived from an EMBL/GenBank/DDBJ whole genome shotgun (WGS) entry which is preliminary data.</text>
</comment>